<accession>A0A4Y9ABK3</accession>
<protein>
    <submittedName>
        <fullName evidence="1">Uncharacterized protein</fullName>
    </submittedName>
</protein>
<evidence type="ECO:0000313" key="1">
    <source>
        <dbReference type="EMBL" id="TFJ93289.1"/>
    </source>
</evidence>
<dbReference type="Pfam" id="PF26344">
    <property type="entry name" value="YuzC"/>
    <property type="match status" value="1"/>
</dbReference>
<dbReference type="InterPro" id="IPR058870">
    <property type="entry name" value="YuzC"/>
</dbReference>
<sequence>MYYPPYDHPAYHQNQYHTNIFNNRFLPSRQYPPVDTEMLSQSLNEFQILIHQGEILLDRLNDTQYAVQLMQAAQQGNQSEVNRLIDSIDGLYVPTQTTYTPSGVIFELQSPAVSQGANCCTLKITLKWGM</sequence>
<name>A0A4Y9ABK3_9BACI</name>
<keyword evidence="2" id="KW-1185">Reference proteome</keyword>
<comment type="caution">
    <text evidence="1">The sequence shown here is derived from an EMBL/GenBank/DDBJ whole genome shotgun (WGS) entry which is preliminary data.</text>
</comment>
<reference evidence="1 2" key="1">
    <citation type="submission" date="2019-03" db="EMBL/GenBank/DDBJ databases">
        <title>Genome sequence of Lentibacillus salicampi ATCC BAA-719.</title>
        <authorList>
            <person name="Maclea K.S."/>
            <person name="Simoes Junior M."/>
        </authorList>
    </citation>
    <scope>NUCLEOTIDE SEQUENCE [LARGE SCALE GENOMIC DNA]</scope>
    <source>
        <strain evidence="1 2">ATCC BAA-719</strain>
    </source>
</reference>
<dbReference type="EMBL" id="SRHY01000008">
    <property type="protein sequence ID" value="TFJ93289.1"/>
    <property type="molecule type" value="Genomic_DNA"/>
</dbReference>
<gene>
    <name evidence="1" type="ORF">E4U82_08125</name>
</gene>
<dbReference type="RefSeq" id="WP_135109699.1">
    <property type="nucleotide sequence ID" value="NZ_SRHY01000008.1"/>
</dbReference>
<evidence type="ECO:0000313" key="2">
    <source>
        <dbReference type="Proteomes" id="UP000298484"/>
    </source>
</evidence>
<dbReference type="OrthoDB" id="2615349at2"/>
<proteinExistence type="predicted"/>
<dbReference type="AlphaFoldDB" id="A0A4Y9ABK3"/>
<dbReference type="Proteomes" id="UP000298484">
    <property type="component" value="Unassembled WGS sequence"/>
</dbReference>
<organism evidence="1 2">
    <name type="scientific">Lentibacillus salicampi</name>
    <dbReference type="NCBI Taxonomy" id="175306"/>
    <lineage>
        <taxon>Bacteria</taxon>
        <taxon>Bacillati</taxon>
        <taxon>Bacillota</taxon>
        <taxon>Bacilli</taxon>
        <taxon>Bacillales</taxon>
        <taxon>Bacillaceae</taxon>
        <taxon>Lentibacillus</taxon>
    </lineage>
</organism>